<dbReference type="AlphaFoldDB" id="A0AAF0YI70"/>
<name>A0AAF0YI70_9TREE</name>
<proteinExistence type="predicted"/>
<organism evidence="2 3">
    <name type="scientific">Vanrija pseudolonga</name>
    <dbReference type="NCBI Taxonomy" id="143232"/>
    <lineage>
        <taxon>Eukaryota</taxon>
        <taxon>Fungi</taxon>
        <taxon>Dikarya</taxon>
        <taxon>Basidiomycota</taxon>
        <taxon>Agaricomycotina</taxon>
        <taxon>Tremellomycetes</taxon>
        <taxon>Trichosporonales</taxon>
        <taxon>Trichosporonaceae</taxon>
        <taxon>Vanrija</taxon>
    </lineage>
</organism>
<evidence type="ECO:0000313" key="3">
    <source>
        <dbReference type="Proteomes" id="UP000827549"/>
    </source>
</evidence>
<evidence type="ECO:0000256" key="1">
    <source>
        <dbReference type="SAM" id="MobiDB-lite"/>
    </source>
</evidence>
<protein>
    <submittedName>
        <fullName evidence="2">Uncharacterized protein</fullName>
    </submittedName>
</protein>
<feature type="compositionally biased region" description="Low complexity" evidence="1">
    <location>
        <begin position="166"/>
        <end position="175"/>
    </location>
</feature>
<dbReference type="EMBL" id="CP086719">
    <property type="protein sequence ID" value="WOO84901.1"/>
    <property type="molecule type" value="Genomic_DNA"/>
</dbReference>
<accession>A0AAF0YI70</accession>
<feature type="region of interest" description="Disordered" evidence="1">
    <location>
        <begin position="1"/>
        <end position="22"/>
    </location>
</feature>
<gene>
    <name evidence="2" type="ORF">LOC62_06G008412</name>
</gene>
<evidence type="ECO:0000313" key="2">
    <source>
        <dbReference type="EMBL" id="WOO84901.1"/>
    </source>
</evidence>
<feature type="region of interest" description="Disordered" evidence="1">
    <location>
        <begin position="163"/>
        <end position="201"/>
    </location>
</feature>
<keyword evidence="3" id="KW-1185">Reference proteome</keyword>
<dbReference type="RefSeq" id="XP_062630927.1">
    <property type="nucleotide sequence ID" value="XM_062774943.1"/>
</dbReference>
<dbReference type="Proteomes" id="UP000827549">
    <property type="component" value="Chromosome 6"/>
</dbReference>
<sequence>MSSQSPNDSQASPNISARERSAALDAEIQSLLPWVIPDNDPSKAYVEWPPGSEERQARVSELSAQKFSLRLTDEEWAEIKRSYDELMGDDDGPSAQEYRHPPQVEAAFARREEMIHHLNLPGAPKNLHWGPDYVPNEWDTMNHEAAVEASTQAALEAFFPDLYPPASASTSTGSAQPDAKVSSNVEAIKPVDNSKPSPSES</sequence>
<dbReference type="GeneID" id="87811578"/>
<reference evidence="2" key="1">
    <citation type="submission" date="2023-10" db="EMBL/GenBank/DDBJ databases">
        <authorList>
            <person name="Noh H."/>
        </authorList>
    </citation>
    <scope>NUCLEOTIDE SEQUENCE</scope>
    <source>
        <strain evidence="2">DUCC4014</strain>
    </source>
</reference>
<feature type="compositionally biased region" description="Polar residues" evidence="1">
    <location>
        <begin position="1"/>
        <end position="15"/>
    </location>
</feature>